<gene>
    <name evidence="2" type="ORF">MYCFIDRAFT_173203</name>
</gene>
<dbReference type="KEGG" id="pfj:MYCFIDRAFT_173203"/>
<dbReference type="VEuPathDB" id="FungiDB:MYCFIDRAFT_173203"/>
<keyword evidence="3" id="KW-1185">Reference proteome</keyword>
<feature type="region of interest" description="Disordered" evidence="1">
    <location>
        <begin position="352"/>
        <end position="373"/>
    </location>
</feature>
<evidence type="ECO:0000313" key="3">
    <source>
        <dbReference type="Proteomes" id="UP000016932"/>
    </source>
</evidence>
<dbReference type="HOGENOM" id="CLU_351286_0_0_1"/>
<name>M3B484_PSEFD</name>
<dbReference type="AlphaFoldDB" id="M3B484"/>
<dbReference type="InterPro" id="IPR029063">
    <property type="entry name" value="SAM-dependent_MTases_sf"/>
</dbReference>
<dbReference type="SUPFAM" id="SSF53335">
    <property type="entry name" value="S-adenosyl-L-methionine-dependent methyltransferases"/>
    <property type="match status" value="1"/>
</dbReference>
<dbReference type="eggNOG" id="ENOG502SF3Q">
    <property type="taxonomic scope" value="Eukaryota"/>
</dbReference>
<dbReference type="GeneID" id="19332941"/>
<dbReference type="EMBL" id="KB446557">
    <property type="protein sequence ID" value="EME84162.1"/>
    <property type="molecule type" value="Genomic_DNA"/>
</dbReference>
<dbReference type="RefSeq" id="XP_007924786.1">
    <property type="nucleotide sequence ID" value="XM_007926595.1"/>
</dbReference>
<reference evidence="2 3" key="1">
    <citation type="journal article" date="2012" name="PLoS Pathog.">
        <title>Diverse lifestyles and strategies of plant pathogenesis encoded in the genomes of eighteen Dothideomycetes fungi.</title>
        <authorList>
            <person name="Ohm R.A."/>
            <person name="Feau N."/>
            <person name="Henrissat B."/>
            <person name="Schoch C.L."/>
            <person name="Horwitz B.A."/>
            <person name="Barry K.W."/>
            <person name="Condon B.J."/>
            <person name="Copeland A.C."/>
            <person name="Dhillon B."/>
            <person name="Glaser F."/>
            <person name="Hesse C.N."/>
            <person name="Kosti I."/>
            <person name="LaButti K."/>
            <person name="Lindquist E.A."/>
            <person name="Lucas S."/>
            <person name="Salamov A.A."/>
            <person name="Bradshaw R.E."/>
            <person name="Ciuffetti L."/>
            <person name="Hamelin R.C."/>
            <person name="Kema G.H.J."/>
            <person name="Lawrence C."/>
            <person name="Scott J.A."/>
            <person name="Spatafora J.W."/>
            <person name="Turgeon B.G."/>
            <person name="de Wit P.J.G.M."/>
            <person name="Zhong S."/>
            <person name="Goodwin S.B."/>
            <person name="Grigoriev I.V."/>
        </authorList>
    </citation>
    <scope>NUCLEOTIDE SEQUENCE [LARGE SCALE GENOMIC DNA]</scope>
    <source>
        <strain evidence="2 3">CIRAD86</strain>
    </source>
</reference>
<dbReference type="OrthoDB" id="540004at2759"/>
<feature type="compositionally biased region" description="Polar residues" evidence="1">
    <location>
        <begin position="356"/>
        <end position="373"/>
    </location>
</feature>
<evidence type="ECO:0000256" key="1">
    <source>
        <dbReference type="SAM" id="MobiDB-lite"/>
    </source>
</evidence>
<sequence length="801" mass="88944">MLRNKWLKRSIGKHQYFPNDLEPYYEVVAKLSICIAQQRIPGMALVASECESRRRCSDGRKPDPNHLWQLRKRNSISKLYVACLTLPNARLVQNSRIGCLIPRAALLTLANALDSLYRLTASESAAAFALTVMGSSPIIKNPGKGEFALLGLIGVLLAAGYFYKDEVKEKTIATEPARTTSRLSRTQADGNPASMAEEYVEYNKANWNERAIEVSSMKQARHLAANAIGASTYDALSVLQSGSFDLAFTGIGALCWLPSIRRCAEIVAALLKPGGRLFLREGHPVLWSIGEEDTEDRRCRRWNGIMEWERSFRIFLMWAFKSQVCLVEHKSVPWKRNVTAPRASNANQLRRRVGTGNRQGQHPTQTSMISNTSDDALHLSGRVRGGARVTAAFTSANHFLRAFSLAAVTPQSSHDWLPTLPRCPTTQLPSRCLIAVRRNVNSRIDSHDAMYLCAYFRRTGKNPHDHIIGSRVCSERLSLPHKSNKTISPDFPFRSNAHSEKNARHAFSRAHCYRSNLCISSSSSTIHNSTRVTQRQVNTTSPTQPTGPHDLTHLPPSLNSDSMCSILSGGYPGSLESGECYTVPEAGIGSLTIYAQPFEGGMINIYSGEECEGEAERSLSTYYVGCQRDLGGGRSIKYIKPSELHSIADLYLGSPVSFPCKFEAAMNYRSWRYSDGEQFLAWYPVGRALFLRRTDGSLDGVMEREVMRVLALPISVHFHVSTCQELDSLTDSCRRVRSISARARSMNDSQLRPDLLKHSHMETKAFDRAAAKVVELGGTEALDKTPAGPGGTFMQFQELKG</sequence>
<dbReference type="Gene3D" id="3.40.50.150">
    <property type="entry name" value="Vaccinia Virus protein VP39"/>
    <property type="match status" value="1"/>
</dbReference>
<dbReference type="Proteomes" id="UP000016932">
    <property type="component" value="Unassembled WGS sequence"/>
</dbReference>
<feature type="compositionally biased region" description="Polar residues" evidence="1">
    <location>
        <begin position="529"/>
        <end position="546"/>
    </location>
</feature>
<feature type="region of interest" description="Disordered" evidence="1">
    <location>
        <begin position="529"/>
        <end position="554"/>
    </location>
</feature>
<protein>
    <submittedName>
        <fullName evidence="2">Uncharacterized protein</fullName>
    </submittedName>
</protein>
<organism evidence="2 3">
    <name type="scientific">Pseudocercospora fijiensis (strain CIRAD86)</name>
    <name type="common">Black leaf streak disease fungus</name>
    <name type="synonym">Mycosphaerella fijiensis</name>
    <dbReference type="NCBI Taxonomy" id="383855"/>
    <lineage>
        <taxon>Eukaryota</taxon>
        <taxon>Fungi</taxon>
        <taxon>Dikarya</taxon>
        <taxon>Ascomycota</taxon>
        <taxon>Pezizomycotina</taxon>
        <taxon>Dothideomycetes</taxon>
        <taxon>Dothideomycetidae</taxon>
        <taxon>Mycosphaerellales</taxon>
        <taxon>Mycosphaerellaceae</taxon>
        <taxon>Pseudocercospora</taxon>
    </lineage>
</organism>
<accession>M3B484</accession>
<evidence type="ECO:0000313" key="2">
    <source>
        <dbReference type="EMBL" id="EME84162.1"/>
    </source>
</evidence>
<proteinExistence type="predicted"/>